<dbReference type="EMBL" id="KE525369">
    <property type="protein sequence ID" value="KFB52208.1"/>
    <property type="molecule type" value="Genomic_DNA"/>
</dbReference>
<keyword evidence="4" id="KW-1185">Reference proteome</keyword>
<dbReference type="EMBL" id="ATLV01025120">
    <property type="status" value="NOT_ANNOTATED_CDS"/>
    <property type="molecule type" value="Genomic_DNA"/>
</dbReference>
<reference evidence="3" key="2">
    <citation type="submission" date="2020-05" db="UniProtKB">
        <authorList>
            <consortium name="EnsemblMetazoa"/>
        </authorList>
    </citation>
    <scope>IDENTIFICATION</scope>
</reference>
<protein>
    <submittedName>
        <fullName evidence="2 3">Uncharacterized protein</fullName>
    </submittedName>
</protein>
<proteinExistence type="predicted"/>
<dbReference type="AlphaFoldDB" id="A0A084WPR4"/>
<reference evidence="2 4" key="1">
    <citation type="journal article" date="2014" name="BMC Genomics">
        <title>Genome sequence of Anopheles sinensis provides insight into genetics basis of mosquito competence for malaria parasites.</title>
        <authorList>
            <person name="Zhou D."/>
            <person name="Zhang D."/>
            <person name="Ding G."/>
            <person name="Shi L."/>
            <person name="Hou Q."/>
            <person name="Ye Y."/>
            <person name="Xu Y."/>
            <person name="Zhou H."/>
            <person name="Xiong C."/>
            <person name="Li S."/>
            <person name="Yu J."/>
            <person name="Hong S."/>
            <person name="Yu X."/>
            <person name="Zou P."/>
            <person name="Chen C."/>
            <person name="Chang X."/>
            <person name="Wang W."/>
            <person name="Lv Y."/>
            <person name="Sun Y."/>
            <person name="Ma L."/>
            <person name="Shen B."/>
            <person name="Zhu C."/>
        </authorList>
    </citation>
    <scope>NUCLEOTIDE SEQUENCE [LARGE SCALE GENOMIC DNA]</scope>
</reference>
<gene>
    <name evidence="2" type="ORF">ZHAS_00020316</name>
</gene>
<evidence type="ECO:0000256" key="1">
    <source>
        <dbReference type="SAM" id="MobiDB-lite"/>
    </source>
</evidence>
<dbReference type="Proteomes" id="UP000030765">
    <property type="component" value="Unassembled WGS sequence"/>
</dbReference>
<accession>A0A084WPR4</accession>
<dbReference type="EnsemblMetazoa" id="ASIC020316-RA">
    <property type="protein sequence ID" value="ASIC020316-PA"/>
    <property type="gene ID" value="ASIC020316"/>
</dbReference>
<dbReference type="VEuPathDB" id="VectorBase:ASIC020316"/>
<evidence type="ECO:0000313" key="3">
    <source>
        <dbReference type="EnsemblMetazoa" id="ASIC020316-PA"/>
    </source>
</evidence>
<organism evidence="2">
    <name type="scientific">Anopheles sinensis</name>
    <name type="common">Mosquito</name>
    <dbReference type="NCBI Taxonomy" id="74873"/>
    <lineage>
        <taxon>Eukaryota</taxon>
        <taxon>Metazoa</taxon>
        <taxon>Ecdysozoa</taxon>
        <taxon>Arthropoda</taxon>
        <taxon>Hexapoda</taxon>
        <taxon>Insecta</taxon>
        <taxon>Pterygota</taxon>
        <taxon>Neoptera</taxon>
        <taxon>Endopterygota</taxon>
        <taxon>Diptera</taxon>
        <taxon>Nematocera</taxon>
        <taxon>Culicoidea</taxon>
        <taxon>Culicidae</taxon>
        <taxon>Anophelinae</taxon>
        <taxon>Anopheles</taxon>
    </lineage>
</organism>
<evidence type="ECO:0000313" key="4">
    <source>
        <dbReference type="Proteomes" id="UP000030765"/>
    </source>
</evidence>
<feature type="compositionally biased region" description="Gly residues" evidence="1">
    <location>
        <begin position="58"/>
        <end position="67"/>
    </location>
</feature>
<name>A0A084WPR4_ANOSI</name>
<feature type="region of interest" description="Disordered" evidence="1">
    <location>
        <begin position="40"/>
        <end position="73"/>
    </location>
</feature>
<sequence length="73" mass="7594">MTSILVCAGFVRKVASAQFINPWPLLDVASARASLHLGIPKPASRSRRHPDWQNPGVVVGGGGGGGTFSITKP</sequence>
<evidence type="ECO:0000313" key="2">
    <source>
        <dbReference type="EMBL" id="KFB52208.1"/>
    </source>
</evidence>